<reference evidence="1 2" key="1">
    <citation type="journal article" date="2015" name="Genome Announc.">
        <title>Expanding the biotechnology potential of lactobacilli through comparative genomics of 213 strains and associated genera.</title>
        <authorList>
            <person name="Sun Z."/>
            <person name="Harris H.M."/>
            <person name="McCann A."/>
            <person name="Guo C."/>
            <person name="Argimon S."/>
            <person name="Zhang W."/>
            <person name="Yang X."/>
            <person name="Jeffery I.B."/>
            <person name="Cooney J.C."/>
            <person name="Kagawa T.F."/>
            <person name="Liu W."/>
            <person name="Song Y."/>
            <person name="Salvetti E."/>
            <person name="Wrobel A."/>
            <person name="Rasinkangas P."/>
            <person name="Parkhill J."/>
            <person name="Rea M.C."/>
            <person name="O'Sullivan O."/>
            <person name="Ritari J."/>
            <person name="Douillard F.P."/>
            <person name="Paul Ross R."/>
            <person name="Yang R."/>
            <person name="Briner A.E."/>
            <person name="Felis G.E."/>
            <person name="de Vos W.M."/>
            <person name="Barrangou R."/>
            <person name="Klaenhammer T.R."/>
            <person name="Caufield P.W."/>
            <person name="Cui Y."/>
            <person name="Zhang H."/>
            <person name="O'Toole P.W."/>
        </authorList>
    </citation>
    <scope>NUCLEOTIDE SEQUENCE [LARGE SCALE GENOMIC DNA]</scope>
    <source>
        <strain evidence="1 2">DSM 7090</strain>
    </source>
</reference>
<evidence type="ECO:0000313" key="1">
    <source>
        <dbReference type="EMBL" id="KRO01276.1"/>
    </source>
</evidence>
<dbReference type="Proteomes" id="UP000051927">
    <property type="component" value="Unassembled WGS sequence"/>
</dbReference>
<evidence type="ECO:0000313" key="2">
    <source>
        <dbReference type="Proteomes" id="UP000051927"/>
    </source>
</evidence>
<protein>
    <submittedName>
        <fullName evidence="1">Uncharacterized protein</fullName>
    </submittedName>
</protein>
<comment type="caution">
    <text evidence="1">The sequence shown here is derived from an EMBL/GenBank/DDBJ whole genome shotgun (WGS) entry which is preliminary data.</text>
</comment>
<sequence length="73" mass="8395">MGLPVIRAVSIALSRESDVIKLPDESIVVYVSAYALWMFPARQNAERTRMQTAHRRIVDKNFARFIYPPCKAE</sequence>
<dbReference type="EMBL" id="JQCP01000007">
    <property type="protein sequence ID" value="KRO01276.1"/>
    <property type="molecule type" value="Genomic_DNA"/>
</dbReference>
<proteinExistence type="predicted"/>
<gene>
    <name evidence="1" type="ORF">IV60_GL001524</name>
</gene>
<keyword evidence="2" id="KW-1185">Reference proteome</keyword>
<name>A0ABR5PY91_9ACTN</name>
<accession>A0ABR5PY91</accession>
<organism evidence="1 2">
    <name type="scientific">Lancefieldella rimae</name>
    <dbReference type="NCBI Taxonomy" id="1383"/>
    <lineage>
        <taxon>Bacteria</taxon>
        <taxon>Bacillati</taxon>
        <taxon>Actinomycetota</taxon>
        <taxon>Coriobacteriia</taxon>
        <taxon>Coriobacteriales</taxon>
        <taxon>Atopobiaceae</taxon>
        <taxon>Lancefieldella</taxon>
    </lineage>
</organism>